<evidence type="ECO:0000256" key="5">
    <source>
        <dbReference type="ARBA" id="ARBA00022729"/>
    </source>
</evidence>
<evidence type="ECO:0000256" key="7">
    <source>
        <dbReference type="ARBA" id="ARBA00023180"/>
    </source>
</evidence>
<evidence type="ECO:0000256" key="2">
    <source>
        <dbReference type="ARBA" id="ARBA00004834"/>
    </source>
</evidence>
<dbReference type="Gene3D" id="3.20.20.80">
    <property type="entry name" value="Glycosidases"/>
    <property type="match status" value="1"/>
</dbReference>
<dbReference type="PANTHER" id="PTHR31776:SF0">
    <property type="entry name" value="ALPHA-L-ARABINOFURANOSIDASE 1"/>
    <property type="match status" value="1"/>
</dbReference>
<keyword evidence="6 10" id="KW-0378">Hydrolase</keyword>
<dbReference type="Pfam" id="PF06964">
    <property type="entry name" value="Alpha-L-AF_C"/>
    <property type="match status" value="1"/>
</dbReference>
<dbReference type="Pfam" id="PF22848">
    <property type="entry name" value="ASD1_dom"/>
    <property type="match status" value="1"/>
</dbReference>
<evidence type="ECO:0000313" key="10">
    <source>
        <dbReference type="EMBL" id="KAK0649122.1"/>
    </source>
</evidence>
<protein>
    <recommendedName>
        <fullName evidence="4">non-reducing end alpha-L-arabinofuranosidase</fullName>
        <ecNumber evidence="4">3.2.1.55</ecNumber>
    </recommendedName>
</protein>
<comment type="caution">
    <text evidence="10">The sequence shown here is derived from an EMBL/GenBank/DDBJ whole genome shotgun (WGS) entry which is preliminary data.</text>
</comment>
<evidence type="ECO:0000259" key="9">
    <source>
        <dbReference type="SMART" id="SM00813"/>
    </source>
</evidence>
<dbReference type="InterPro" id="IPR055235">
    <property type="entry name" value="ASD1_cat"/>
</dbReference>
<proteinExistence type="inferred from homology"/>
<dbReference type="AlphaFoldDB" id="A0AA39YCU5"/>
<evidence type="ECO:0000256" key="3">
    <source>
        <dbReference type="ARBA" id="ARBA00007186"/>
    </source>
</evidence>
<dbReference type="InterPro" id="IPR010720">
    <property type="entry name" value="Alpha-L-AF_C"/>
</dbReference>
<dbReference type="SUPFAM" id="SSF51445">
    <property type="entry name" value="(Trans)glycosidases"/>
    <property type="match status" value="1"/>
</dbReference>
<feature type="signal peptide" evidence="8">
    <location>
        <begin position="1"/>
        <end position="21"/>
    </location>
</feature>
<evidence type="ECO:0000256" key="8">
    <source>
        <dbReference type="SAM" id="SignalP"/>
    </source>
</evidence>
<keyword evidence="7" id="KW-0325">Glycoprotein</keyword>
<dbReference type="Proteomes" id="UP001174936">
    <property type="component" value="Unassembled WGS sequence"/>
</dbReference>
<evidence type="ECO:0000256" key="4">
    <source>
        <dbReference type="ARBA" id="ARBA00012670"/>
    </source>
</evidence>
<sequence>MVSFKSAATAALVFCAVPCTAVNLEINATGGNVSSPWFWGIMHEDINNSGDGGIYAELIANRAFQGSAKFPSNLSSWSGINSATLTLKKLPTPLSSALPSSVNVAGTGKIGLTNAGYWGIEVKEQKYTGSFYVKGSYNGSFTASLQSALGEKEVFGSVEVASKSVADTWTQHKFVLVPSKAAKNSNNTFSITFDASATEAGALDFNLISLFPPTYNNRPNGLRPDLVEAFKALKPRWLRLPGGNMLMGNTIDSWWKWNETIGDLKDRPGMAGVWEYQLTTGMGLVEYMEWADDLELEVILGVWSGLSLDGDHLTEATIGGAVQHALDEMEFLTGDANTTKWGAVRASLGHPKPWKVRYVEIGNEDWLAGRPTAYDAYKNYRLPAFIKAFREKYPKVELIASPSVFDNMTIPAGVAGDWHPYLTPDKMVLAFNKFDQLSSDNVTLIGEAASTHPNGGIGWDGPLMANPWWGGSVGEAVFLIGAERAADKVIGACYAPGLRNLNRWQWGMTLVQHAADTSLTTLSTSWHVWKLLGRDPLKKTLPVSGGGINPLYYVAGEGEKGESIFKASVYNSTAPVPVSLKFEKKHSQATLTLLTGPEDPYGFNDPFTRVNVVKETKTDLKPTADGAFEFSLPALSVAVLKAEK</sequence>
<dbReference type="InterPro" id="IPR051563">
    <property type="entry name" value="Glycosyl_Hydrolase_51"/>
</dbReference>
<accession>A0AA39YCU5</accession>
<name>A0AA39YCU5_9PEZI</name>
<keyword evidence="11" id="KW-1185">Reference proteome</keyword>
<evidence type="ECO:0000256" key="6">
    <source>
        <dbReference type="ARBA" id="ARBA00022801"/>
    </source>
</evidence>
<comment type="similarity">
    <text evidence="3">Belongs to the glycosyl hydrolase 51 family.</text>
</comment>
<dbReference type="InterPro" id="IPR017853">
    <property type="entry name" value="GH"/>
</dbReference>
<organism evidence="10 11">
    <name type="scientific">Cercophora newfieldiana</name>
    <dbReference type="NCBI Taxonomy" id="92897"/>
    <lineage>
        <taxon>Eukaryota</taxon>
        <taxon>Fungi</taxon>
        <taxon>Dikarya</taxon>
        <taxon>Ascomycota</taxon>
        <taxon>Pezizomycotina</taxon>
        <taxon>Sordariomycetes</taxon>
        <taxon>Sordariomycetidae</taxon>
        <taxon>Sordariales</taxon>
        <taxon>Lasiosphaeriaceae</taxon>
        <taxon>Cercophora</taxon>
    </lineage>
</organism>
<comment type="catalytic activity">
    <reaction evidence="1">
        <text>Hydrolysis of terminal non-reducing alpha-L-arabinofuranoside residues in alpha-L-arabinosides.</text>
        <dbReference type="EC" id="3.2.1.55"/>
    </reaction>
</comment>
<dbReference type="GO" id="GO:0046373">
    <property type="term" value="P:L-arabinose metabolic process"/>
    <property type="evidence" value="ECO:0007669"/>
    <property type="project" value="InterPro"/>
</dbReference>
<gene>
    <name evidence="10" type="ORF">B0T16DRAFT_428012</name>
</gene>
<feature type="chain" id="PRO_5041342492" description="non-reducing end alpha-L-arabinofuranosidase" evidence="8">
    <location>
        <begin position="22"/>
        <end position="644"/>
    </location>
</feature>
<dbReference type="EMBL" id="JAULSV010000003">
    <property type="protein sequence ID" value="KAK0649122.1"/>
    <property type="molecule type" value="Genomic_DNA"/>
</dbReference>
<evidence type="ECO:0000313" key="11">
    <source>
        <dbReference type="Proteomes" id="UP001174936"/>
    </source>
</evidence>
<dbReference type="GO" id="GO:0046556">
    <property type="term" value="F:alpha-L-arabinofuranosidase activity"/>
    <property type="evidence" value="ECO:0007669"/>
    <property type="project" value="UniProtKB-EC"/>
</dbReference>
<dbReference type="EC" id="3.2.1.55" evidence="4"/>
<keyword evidence="5 8" id="KW-0732">Signal</keyword>
<evidence type="ECO:0000256" key="1">
    <source>
        <dbReference type="ARBA" id="ARBA00001462"/>
    </source>
</evidence>
<reference evidence="10" key="1">
    <citation type="submission" date="2023-06" db="EMBL/GenBank/DDBJ databases">
        <title>Genome-scale phylogeny and comparative genomics of the fungal order Sordariales.</title>
        <authorList>
            <consortium name="Lawrence Berkeley National Laboratory"/>
            <person name="Hensen N."/>
            <person name="Bonometti L."/>
            <person name="Westerberg I."/>
            <person name="Brannstrom I.O."/>
            <person name="Guillou S."/>
            <person name="Cros-Aarteil S."/>
            <person name="Calhoun S."/>
            <person name="Haridas S."/>
            <person name="Kuo A."/>
            <person name="Mondo S."/>
            <person name="Pangilinan J."/>
            <person name="Riley R."/>
            <person name="Labutti K."/>
            <person name="Andreopoulos B."/>
            <person name="Lipzen A."/>
            <person name="Chen C."/>
            <person name="Yanf M."/>
            <person name="Daum C."/>
            <person name="Ng V."/>
            <person name="Clum A."/>
            <person name="Steindorff A."/>
            <person name="Ohm R."/>
            <person name="Martin F."/>
            <person name="Silar P."/>
            <person name="Natvig D."/>
            <person name="Lalanne C."/>
            <person name="Gautier V."/>
            <person name="Ament-Velasquez S.L."/>
            <person name="Kruys A."/>
            <person name="Hutchinson M.I."/>
            <person name="Powell A.J."/>
            <person name="Barry K."/>
            <person name="Miller A.N."/>
            <person name="Grigoriev I.V."/>
            <person name="Debuchy R."/>
            <person name="Gladieux P."/>
            <person name="Thoren M.H."/>
            <person name="Johannesson H."/>
        </authorList>
    </citation>
    <scope>NUCLEOTIDE SEQUENCE</scope>
    <source>
        <strain evidence="10">SMH2532-1</strain>
    </source>
</reference>
<comment type="pathway">
    <text evidence="2">Glycan metabolism; L-arabinan degradation.</text>
</comment>
<dbReference type="SMART" id="SM00813">
    <property type="entry name" value="Alpha-L-AF_C"/>
    <property type="match status" value="1"/>
</dbReference>
<dbReference type="PANTHER" id="PTHR31776">
    <property type="entry name" value="ALPHA-L-ARABINOFURANOSIDASE 1"/>
    <property type="match status" value="1"/>
</dbReference>
<feature type="domain" description="Alpha-L-arabinofuranosidase C-terminal" evidence="9">
    <location>
        <begin position="466"/>
        <end position="636"/>
    </location>
</feature>